<feature type="chain" id="PRO_5045663980" evidence="1">
    <location>
        <begin position="28"/>
        <end position="424"/>
    </location>
</feature>
<dbReference type="EMBL" id="CP150096">
    <property type="protein sequence ID" value="WZN43932.1"/>
    <property type="molecule type" value="Genomic_DNA"/>
</dbReference>
<dbReference type="PANTHER" id="PTHR34512">
    <property type="entry name" value="CELL SURFACE PROTEIN"/>
    <property type="match status" value="1"/>
</dbReference>
<dbReference type="SUPFAM" id="SSF50998">
    <property type="entry name" value="Quinoprotein alcohol dehydrogenase-like"/>
    <property type="match status" value="2"/>
</dbReference>
<dbReference type="SMART" id="SM00564">
    <property type="entry name" value="PQQ"/>
    <property type="match status" value="8"/>
</dbReference>
<dbReference type="PANTHER" id="PTHR34512:SF30">
    <property type="entry name" value="OUTER MEMBRANE PROTEIN ASSEMBLY FACTOR BAMB"/>
    <property type="match status" value="1"/>
</dbReference>
<dbReference type="Gene3D" id="2.40.128.630">
    <property type="match status" value="1"/>
</dbReference>
<organism evidence="3 4">
    <name type="scientific">Chitinophaga caseinilytica</name>
    <dbReference type="NCBI Taxonomy" id="2267521"/>
    <lineage>
        <taxon>Bacteria</taxon>
        <taxon>Pseudomonadati</taxon>
        <taxon>Bacteroidota</taxon>
        <taxon>Chitinophagia</taxon>
        <taxon>Chitinophagales</taxon>
        <taxon>Chitinophagaceae</taxon>
        <taxon>Chitinophaga</taxon>
    </lineage>
</organism>
<dbReference type="Pfam" id="PF13360">
    <property type="entry name" value="PQQ_2"/>
    <property type="match status" value="2"/>
</dbReference>
<dbReference type="RefSeq" id="WP_341838726.1">
    <property type="nucleotide sequence ID" value="NZ_CP149792.1"/>
</dbReference>
<keyword evidence="4" id="KW-1185">Reference proteome</keyword>
<evidence type="ECO:0000313" key="4">
    <source>
        <dbReference type="Proteomes" id="UP001449657"/>
    </source>
</evidence>
<keyword evidence="1" id="KW-0732">Signal</keyword>
<protein>
    <submittedName>
        <fullName evidence="3">PQQ-binding-like beta-propeller repeat protein</fullName>
    </submittedName>
</protein>
<reference evidence="3 4" key="1">
    <citation type="submission" date="2024-03" db="EMBL/GenBank/DDBJ databases">
        <title>Chitinophaga caseinilytica sp. nov., a casein hydrolysing bacterium isolated from forest soil.</title>
        <authorList>
            <person name="Lee D.S."/>
            <person name="Han D.M."/>
            <person name="Baek J.H."/>
            <person name="Choi D.G."/>
            <person name="Jeon J.H."/>
            <person name="Jeon C.O."/>
        </authorList>
    </citation>
    <scope>NUCLEOTIDE SEQUENCE [LARGE SCALE GENOMIC DNA]</scope>
    <source>
        <strain evidence="3 4">KACC 19118</strain>
    </source>
</reference>
<accession>A0ABZ2YXH8</accession>
<proteinExistence type="predicted"/>
<evidence type="ECO:0000313" key="3">
    <source>
        <dbReference type="EMBL" id="WZN43932.1"/>
    </source>
</evidence>
<dbReference type="InterPro" id="IPR011047">
    <property type="entry name" value="Quinoprotein_ADH-like_sf"/>
</dbReference>
<feature type="signal peptide" evidence="1">
    <location>
        <begin position="1"/>
        <end position="27"/>
    </location>
</feature>
<dbReference type="InterPro" id="IPR018391">
    <property type="entry name" value="PQQ_b-propeller_rpt"/>
</dbReference>
<dbReference type="Proteomes" id="UP001449657">
    <property type="component" value="Chromosome"/>
</dbReference>
<sequence>MPLPFLPQFKSIFLLAPLAAVSLSTHAQSWQFKGEGRFFSAPTLTGNTILAGSSAGHLYAIDLHSGKQRWKFSAKKEIATQPCIAGNTAVVGSYDGHYYGVNVKNGQAVWTFKTGGERKNGGKGLWSMKPDTDYMEDVYDFFLSAPATNGKSVFFGSSDSSIYALDAATGKLKWKFRTQGPVHGGAAYSNNTVVIGSWDTYIYALDANTGKLRWKFKTGTDTQYGGVLEGIQARPVVADGRVYVGARDAKFRAIDLATGQLIWTYDGGNAWISGTAVADGEHVYVGTSDSYLLLKLDAKTGKEIFRNKGGGYVFGAPAVGKNLVAYGDFTGRMYLLNKDSLDVFSTFDTPGRKAHGTSTLDRDQIDFLFLAAGAVPEKYSTTLLVMDKLYALGPITAAPLIAGKSVIVAATDGTVYAIPLPDQP</sequence>
<gene>
    <name evidence="3" type="ORF">WJU22_13595</name>
</gene>
<feature type="domain" description="Pyrrolo-quinoline quinone repeat" evidence="2">
    <location>
        <begin position="19"/>
        <end position="117"/>
    </location>
</feature>
<evidence type="ECO:0000256" key="1">
    <source>
        <dbReference type="SAM" id="SignalP"/>
    </source>
</evidence>
<name>A0ABZ2YXH8_9BACT</name>
<evidence type="ECO:0000259" key="2">
    <source>
        <dbReference type="Pfam" id="PF13360"/>
    </source>
</evidence>
<feature type="domain" description="Pyrrolo-quinoline quinone repeat" evidence="2">
    <location>
        <begin position="159"/>
        <end position="268"/>
    </location>
</feature>
<dbReference type="InterPro" id="IPR015943">
    <property type="entry name" value="WD40/YVTN_repeat-like_dom_sf"/>
</dbReference>
<dbReference type="Gene3D" id="2.130.10.10">
    <property type="entry name" value="YVTN repeat-like/Quinoprotein amine dehydrogenase"/>
    <property type="match status" value="2"/>
</dbReference>
<dbReference type="InterPro" id="IPR002372">
    <property type="entry name" value="PQQ_rpt_dom"/>
</dbReference>